<evidence type="ECO:0000313" key="2">
    <source>
        <dbReference type="Proteomes" id="UP000298493"/>
    </source>
</evidence>
<organism evidence="1 2">
    <name type="scientific">Venturia nashicola</name>
    <dbReference type="NCBI Taxonomy" id="86259"/>
    <lineage>
        <taxon>Eukaryota</taxon>
        <taxon>Fungi</taxon>
        <taxon>Dikarya</taxon>
        <taxon>Ascomycota</taxon>
        <taxon>Pezizomycotina</taxon>
        <taxon>Dothideomycetes</taxon>
        <taxon>Pleosporomycetidae</taxon>
        <taxon>Venturiales</taxon>
        <taxon>Venturiaceae</taxon>
        <taxon>Venturia</taxon>
    </lineage>
</organism>
<evidence type="ECO:0000313" key="1">
    <source>
        <dbReference type="EMBL" id="TID23780.1"/>
    </source>
</evidence>
<dbReference type="EMBL" id="SNSC02000006">
    <property type="protein sequence ID" value="TID23780.1"/>
    <property type="molecule type" value="Genomic_DNA"/>
</dbReference>
<name>A0A4Z1PK75_9PEZI</name>
<comment type="caution">
    <text evidence="1">The sequence shown here is derived from an EMBL/GenBank/DDBJ whole genome shotgun (WGS) entry which is preliminary data.</text>
</comment>
<proteinExistence type="predicted"/>
<reference evidence="1 2" key="1">
    <citation type="submission" date="2019-04" db="EMBL/GenBank/DDBJ databases">
        <title>High contiguity whole genome sequence and gene annotation resource for two Venturia nashicola isolates.</title>
        <authorList>
            <person name="Prokchorchik M."/>
            <person name="Won K."/>
            <person name="Lee Y."/>
            <person name="Choi E.D."/>
            <person name="Segonzac C."/>
            <person name="Sohn K.H."/>
        </authorList>
    </citation>
    <scope>NUCLEOTIDE SEQUENCE [LARGE SCALE GENOMIC DNA]</scope>
    <source>
        <strain evidence="1 2">PRI2</strain>
    </source>
</reference>
<dbReference type="Proteomes" id="UP000298493">
    <property type="component" value="Unassembled WGS sequence"/>
</dbReference>
<sequence length="199" mass="23109">MDAADLVSLWERTNCVIVDPDPNCPNPYDGEDVITFPGRGKIAKPPPAYHAAVEAVDRVPNPVYRWWLRWKVEGMNKCPLIKEGKCYLWQLGEKHISQLHFVRGYKPNELVEIQRWLNREIDEWNNNWTRTRTVGWTQEDGKWRGSLDRESQMMYAMDRQQRGDFRDFLDVFGLDIWQAGTGGMPLGISGPGVEDARLF</sequence>
<gene>
    <name evidence="1" type="ORF">E6O75_ATG03416</name>
</gene>
<dbReference type="AlphaFoldDB" id="A0A4Z1PK75"/>
<accession>A0A4Z1PK75</accession>
<keyword evidence="2" id="KW-1185">Reference proteome</keyword>
<protein>
    <submittedName>
        <fullName evidence="1">Uncharacterized protein</fullName>
    </submittedName>
</protein>